<dbReference type="Proteomes" id="UP000398389">
    <property type="component" value="Unassembled WGS sequence"/>
</dbReference>
<dbReference type="AlphaFoldDB" id="A0A5E8BT50"/>
<proteinExistence type="predicted"/>
<dbReference type="EMBL" id="CABVLU010000003">
    <property type="protein sequence ID" value="VVT54662.1"/>
    <property type="molecule type" value="Genomic_DNA"/>
</dbReference>
<gene>
    <name evidence="2" type="ORF">SAPINGB_P004188</name>
</gene>
<evidence type="ECO:0000313" key="3">
    <source>
        <dbReference type="Proteomes" id="UP000398389"/>
    </source>
</evidence>
<dbReference type="Pfam" id="PF12223">
    <property type="entry name" value="DUF3602"/>
    <property type="match status" value="1"/>
</dbReference>
<organism evidence="2 3">
    <name type="scientific">Magnusiomyces paraingens</name>
    <dbReference type="NCBI Taxonomy" id="2606893"/>
    <lineage>
        <taxon>Eukaryota</taxon>
        <taxon>Fungi</taxon>
        <taxon>Dikarya</taxon>
        <taxon>Ascomycota</taxon>
        <taxon>Saccharomycotina</taxon>
        <taxon>Dipodascomycetes</taxon>
        <taxon>Dipodascales</taxon>
        <taxon>Dipodascaceae</taxon>
        <taxon>Magnusiomyces</taxon>
    </lineage>
</organism>
<name>A0A5E8BT50_9ASCO</name>
<dbReference type="InterPro" id="IPR022024">
    <property type="entry name" value="DUF3602"/>
</dbReference>
<dbReference type="PANTHER" id="PTHR34693:SF1">
    <property type="entry name" value="PROTEIN PAR32"/>
    <property type="match status" value="1"/>
</dbReference>
<evidence type="ECO:0000256" key="1">
    <source>
        <dbReference type="SAM" id="MobiDB-lite"/>
    </source>
</evidence>
<dbReference type="GeneID" id="43583003"/>
<dbReference type="PANTHER" id="PTHR34693">
    <property type="entry name" value="PROTEIN PAR32"/>
    <property type="match status" value="1"/>
</dbReference>
<reference evidence="2 3" key="1">
    <citation type="submission" date="2019-09" db="EMBL/GenBank/DDBJ databases">
        <authorList>
            <person name="Brejova B."/>
        </authorList>
    </citation>
    <scope>NUCLEOTIDE SEQUENCE [LARGE SCALE GENOMIC DNA]</scope>
</reference>
<sequence length="118" mass="12577">MVGIGRGGFANRVLSPKIQANDIPDSPELEASLRVPSSPAPVLYFTSPEQTVRSGRGGYGNRIPVSKTQAATPLEYLAEVQNAASEPKTYSIGRGGAGNTIFKKKDNVKPVQSEKSFQ</sequence>
<accession>A0A5E8BT50</accession>
<dbReference type="OrthoDB" id="2537432at2759"/>
<feature type="region of interest" description="Disordered" evidence="1">
    <location>
        <begin position="90"/>
        <end position="118"/>
    </location>
</feature>
<keyword evidence="3" id="KW-1185">Reference proteome</keyword>
<evidence type="ECO:0000313" key="2">
    <source>
        <dbReference type="EMBL" id="VVT54662.1"/>
    </source>
</evidence>
<dbReference type="InterPro" id="IPR053203">
    <property type="entry name" value="Cisplatin_resist-associated"/>
</dbReference>
<protein>
    <submittedName>
        <fullName evidence="2">Uncharacterized protein</fullName>
    </submittedName>
</protein>
<dbReference type="RefSeq" id="XP_031854794.1">
    <property type="nucleotide sequence ID" value="XM_031998903.1"/>
</dbReference>